<dbReference type="AlphaFoldDB" id="A0A8J8P4F3"/>
<proteinExistence type="predicted"/>
<dbReference type="Proteomes" id="UP000785679">
    <property type="component" value="Unassembled WGS sequence"/>
</dbReference>
<feature type="region of interest" description="Disordered" evidence="1">
    <location>
        <begin position="124"/>
        <end position="154"/>
    </location>
</feature>
<organism evidence="2 3">
    <name type="scientific">Halteria grandinella</name>
    <dbReference type="NCBI Taxonomy" id="5974"/>
    <lineage>
        <taxon>Eukaryota</taxon>
        <taxon>Sar</taxon>
        <taxon>Alveolata</taxon>
        <taxon>Ciliophora</taxon>
        <taxon>Intramacronucleata</taxon>
        <taxon>Spirotrichea</taxon>
        <taxon>Stichotrichia</taxon>
        <taxon>Sporadotrichida</taxon>
        <taxon>Halteriidae</taxon>
        <taxon>Halteria</taxon>
    </lineage>
</organism>
<evidence type="ECO:0000256" key="1">
    <source>
        <dbReference type="SAM" id="MobiDB-lite"/>
    </source>
</evidence>
<evidence type="ECO:0000313" key="2">
    <source>
        <dbReference type="EMBL" id="TNV87068.1"/>
    </source>
</evidence>
<feature type="compositionally biased region" description="Low complexity" evidence="1">
    <location>
        <begin position="128"/>
        <end position="137"/>
    </location>
</feature>
<reference evidence="2" key="1">
    <citation type="submission" date="2019-06" db="EMBL/GenBank/DDBJ databases">
        <authorList>
            <person name="Zheng W."/>
        </authorList>
    </citation>
    <scope>NUCLEOTIDE SEQUENCE</scope>
    <source>
        <strain evidence="2">QDHG01</strain>
    </source>
</reference>
<protein>
    <submittedName>
        <fullName evidence="2">Uncharacterized protein</fullName>
    </submittedName>
</protein>
<gene>
    <name evidence="2" type="ORF">FGO68_gene15496</name>
</gene>
<keyword evidence="3" id="KW-1185">Reference proteome</keyword>
<sequence length="300" mass="34312">MSEATSEEVTIPRLKFDLRAQSQPKLRTPNQSFLLTVQQTDFQKPQIISGAYALAAPPETAKVSPRNKISLTQTNFYSQREVATLEPPKPIQIQPLSILKQTPKIAPIEHQTLIIRPEQTELFKQTPQESQHQVSQKSSKKKSSMFRKAGSTVVKQRKRELEELEEEMVRERRMKEMQLYLHRQASSVMEYEITDRASNLSPMASNKGSATKVRDAAEHFAYKSSPVRRDLGTGLERAPFLMQFKGGNSIHEGDREKASSILKNLVYMPARDLGKFQVHIQQNFERKIFPGDRQGPHERT</sequence>
<name>A0A8J8P4F3_HALGN</name>
<comment type="caution">
    <text evidence="2">The sequence shown here is derived from an EMBL/GenBank/DDBJ whole genome shotgun (WGS) entry which is preliminary data.</text>
</comment>
<dbReference type="EMBL" id="RRYP01000646">
    <property type="protein sequence ID" value="TNV87068.1"/>
    <property type="molecule type" value="Genomic_DNA"/>
</dbReference>
<accession>A0A8J8P4F3</accession>
<evidence type="ECO:0000313" key="3">
    <source>
        <dbReference type="Proteomes" id="UP000785679"/>
    </source>
</evidence>